<keyword evidence="2" id="KW-1003">Cell membrane</keyword>
<dbReference type="GO" id="GO:0009247">
    <property type="term" value="P:glycolipid biosynthetic process"/>
    <property type="evidence" value="ECO:0007669"/>
    <property type="project" value="UniProtKB-ARBA"/>
</dbReference>
<name>A0A2S6N2J6_RHOGL</name>
<dbReference type="NCBIfam" id="NF005120">
    <property type="entry name" value="PRK06553.1"/>
    <property type="match status" value="1"/>
</dbReference>
<keyword evidence="6 7" id="KW-0012">Acyltransferase</keyword>
<keyword evidence="3" id="KW-0997">Cell inner membrane</keyword>
<evidence type="ECO:0000313" key="7">
    <source>
        <dbReference type="EMBL" id="PPQ28816.1"/>
    </source>
</evidence>
<dbReference type="GO" id="GO:0005886">
    <property type="term" value="C:plasma membrane"/>
    <property type="evidence" value="ECO:0007669"/>
    <property type="project" value="UniProtKB-SubCell"/>
</dbReference>
<reference evidence="7 8" key="1">
    <citation type="journal article" date="2018" name="Arch. Microbiol.">
        <title>New insights into the metabolic potential of the phototrophic purple bacterium Rhodopila globiformis DSM 161(T) from its draft genome sequence and evidence for a vanadium-dependent nitrogenase.</title>
        <authorList>
            <person name="Imhoff J.F."/>
            <person name="Rahn T."/>
            <person name="Kunzel S."/>
            <person name="Neulinger S.C."/>
        </authorList>
    </citation>
    <scope>NUCLEOTIDE SEQUENCE [LARGE SCALE GENOMIC DNA]</scope>
    <source>
        <strain evidence="7 8">DSM 161</strain>
    </source>
</reference>
<comment type="caution">
    <text evidence="7">The sequence shown here is derived from an EMBL/GenBank/DDBJ whole genome shotgun (WGS) entry which is preliminary data.</text>
</comment>
<evidence type="ECO:0000256" key="5">
    <source>
        <dbReference type="ARBA" id="ARBA00023136"/>
    </source>
</evidence>
<dbReference type="PANTHER" id="PTHR30606">
    <property type="entry name" value="LIPID A BIOSYNTHESIS LAUROYL ACYLTRANSFERASE"/>
    <property type="match status" value="1"/>
</dbReference>
<sequence>MRRQLALYGDRILGRLVKWLFRLLGRTNPDRASDICGAIARRLGPFLPAHRIGEANLRAAFPDRDEAWIQRTLREAWENLGRVAGEYVHMGRIWDFDVDHPNTGRIRTDSVPLFEELRTDGKPALCFAAHLGNWELPALSAPAHGLPSAVVYRMPNNKAVAKEITRIRAPLMGRLIRTRAQAALEMAAALDAGEHLGMLVDQHFSRGVDVTFFGRRCKANPSIARLARRFDCPVVGVRVIRLPGHRFRIEATGPYTLPRDAERRVDVAATTQMITSEIEGWVRENPGQYLWFHRRWR</sequence>
<dbReference type="Pfam" id="PF03279">
    <property type="entry name" value="Lip_A_acyltrans"/>
    <property type="match status" value="1"/>
</dbReference>
<evidence type="ECO:0000256" key="2">
    <source>
        <dbReference type="ARBA" id="ARBA00022475"/>
    </source>
</evidence>
<evidence type="ECO:0000256" key="1">
    <source>
        <dbReference type="ARBA" id="ARBA00004533"/>
    </source>
</evidence>
<accession>A0A2S6N2J6</accession>
<dbReference type="CDD" id="cd07984">
    <property type="entry name" value="LPLAT_LABLAT-like"/>
    <property type="match status" value="1"/>
</dbReference>
<gene>
    <name evidence="7" type="ORF">CCS01_23395</name>
</gene>
<dbReference type="GO" id="GO:0016746">
    <property type="term" value="F:acyltransferase activity"/>
    <property type="evidence" value="ECO:0007669"/>
    <property type="project" value="UniProtKB-KW"/>
</dbReference>
<dbReference type="Proteomes" id="UP000239724">
    <property type="component" value="Unassembled WGS sequence"/>
</dbReference>
<dbReference type="EMBL" id="NHRY01000237">
    <property type="protein sequence ID" value="PPQ28816.1"/>
    <property type="molecule type" value="Genomic_DNA"/>
</dbReference>
<comment type="subcellular location">
    <subcellularLocation>
        <location evidence="1">Cell inner membrane</location>
    </subcellularLocation>
</comment>
<protein>
    <submittedName>
        <fullName evidence="7">Lipid A biosynthesis lauroyl acyltransferase</fullName>
    </submittedName>
</protein>
<organism evidence="7 8">
    <name type="scientific">Rhodopila globiformis</name>
    <name type="common">Rhodopseudomonas globiformis</name>
    <dbReference type="NCBI Taxonomy" id="1071"/>
    <lineage>
        <taxon>Bacteria</taxon>
        <taxon>Pseudomonadati</taxon>
        <taxon>Pseudomonadota</taxon>
        <taxon>Alphaproteobacteria</taxon>
        <taxon>Acetobacterales</taxon>
        <taxon>Acetobacteraceae</taxon>
        <taxon>Rhodopila</taxon>
    </lineage>
</organism>
<keyword evidence="8" id="KW-1185">Reference proteome</keyword>
<keyword evidence="5" id="KW-0472">Membrane</keyword>
<dbReference type="AlphaFoldDB" id="A0A2S6N2J6"/>
<evidence type="ECO:0000256" key="6">
    <source>
        <dbReference type="ARBA" id="ARBA00023315"/>
    </source>
</evidence>
<dbReference type="InterPro" id="IPR004960">
    <property type="entry name" value="LipA_acyltrans"/>
</dbReference>
<proteinExistence type="predicted"/>
<evidence type="ECO:0000256" key="4">
    <source>
        <dbReference type="ARBA" id="ARBA00022679"/>
    </source>
</evidence>
<evidence type="ECO:0000313" key="8">
    <source>
        <dbReference type="Proteomes" id="UP000239724"/>
    </source>
</evidence>
<dbReference type="OrthoDB" id="9801955at2"/>
<evidence type="ECO:0000256" key="3">
    <source>
        <dbReference type="ARBA" id="ARBA00022519"/>
    </source>
</evidence>
<keyword evidence="4 7" id="KW-0808">Transferase</keyword>
<dbReference type="PANTHER" id="PTHR30606:SF9">
    <property type="entry name" value="LIPID A BIOSYNTHESIS LAUROYLTRANSFERASE"/>
    <property type="match status" value="1"/>
</dbReference>
<dbReference type="RefSeq" id="WP_104521234.1">
    <property type="nucleotide sequence ID" value="NZ_NHRY01000237.1"/>
</dbReference>